<dbReference type="EMBL" id="WNLP01000002">
    <property type="protein sequence ID" value="MUH59361.1"/>
    <property type="molecule type" value="Genomic_DNA"/>
</dbReference>
<dbReference type="Pfam" id="PF00893">
    <property type="entry name" value="Multi_Drug_Res"/>
    <property type="match status" value="1"/>
</dbReference>
<keyword evidence="10" id="KW-1185">Reference proteome</keyword>
<dbReference type="AlphaFoldDB" id="A0A7K1J496"/>
<comment type="similarity">
    <text evidence="7">Belongs to the drug/metabolite transporter (DMT) superfamily. Small multidrug resistance (SMR) (TC 2.A.7.1) family.</text>
</comment>
<dbReference type="InterPro" id="IPR045324">
    <property type="entry name" value="Small_multidrug_res"/>
</dbReference>
<evidence type="ECO:0000256" key="4">
    <source>
        <dbReference type="ARBA" id="ARBA00022692"/>
    </source>
</evidence>
<feature type="transmembrane region" description="Helical" evidence="8">
    <location>
        <begin position="82"/>
        <end position="103"/>
    </location>
</feature>
<dbReference type="RefSeq" id="WP_155588343.1">
    <property type="nucleotide sequence ID" value="NZ_WNLP01000002.1"/>
</dbReference>
<comment type="subcellular location">
    <subcellularLocation>
        <location evidence="1 7">Cell membrane</location>
        <topology evidence="1 7">Multi-pass membrane protein</topology>
    </subcellularLocation>
</comment>
<dbReference type="GO" id="GO:0022857">
    <property type="term" value="F:transmembrane transporter activity"/>
    <property type="evidence" value="ECO:0007669"/>
    <property type="project" value="InterPro"/>
</dbReference>
<evidence type="ECO:0000256" key="3">
    <source>
        <dbReference type="ARBA" id="ARBA00022475"/>
    </source>
</evidence>
<keyword evidence="4 7" id="KW-0812">Transmembrane</keyword>
<evidence type="ECO:0000256" key="5">
    <source>
        <dbReference type="ARBA" id="ARBA00022989"/>
    </source>
</evidence>
<dbReference type="GO" id="GO:0005886">
    <property type="term" value="C:plasma membrane"/>
    <property type="evidence" value="ECO:0007669"/>
    <property type="project" value="UniProtKB-SubCell"/>
</dbReference>
<protein>
    <submittedName>
        <fullName evidence="9">Ligand-binding protein SH3</fullName>
    </submittedName>
</protein>
<gene>
    <name evidence="9" type="ORF">GSD1FS_0682</name>
</gene>
<keyword evidence="2" id="KW-0813">Transport</keyword>
<keyword evidence="3" id="KW-1003">Cell membrane</keyword>
<name>A0A7K1J496_9BIFI</name>
<organism evidence="9 10">
    <name type="scientific">Bifidobacterium canis</name>
    <dbReference type="NCBI Taxonomy" id="2610880"/>
    <lineage>
        <taxon>Bacteria</taxon>
        <taxon>Bacillati</taxon>
        <taxon>Actinomycetota</taxon>
        <taxon>Actinomycetes</taxon>
        <taxon>Bifidobacteriales</taxon>
        <taxon>Bifidobacteriaceae</taxon>
        <taxon>Bifidobacterium</taxon>
    </lineage>
</organism>
<feature type="transmembrane region" description="Helical" evidence="8">
    <location>
        <begin position="29"/>
        <end position="49"/>
    </location>
</feature>
<dbReference type="PANTHER" id="PTHR30561">
    <property type="entry name" value="SMR FAMILY PROTON-DEPENDENT DRUG EFFLUX TRANSPORTER SUGE"/>
    <property type="match status" value="1"/>
</dbReference>
<dbReference type="Proteomes" id="UP000487882">
    <property type="component" value="Unassembled WGS sequence"/>
</dbReference>
<dbReference type="PANTHER" id="PTHR30561:SF0">
    <property type="entry name" value="GUANIDINIUM EXPORTER"/>
    <property type="match status" value="1"/>
</dbReference>
<evidence type="ECO:0000313" key="10">
    <source>
        <dbReference type="Proteomes" id="UP000487882"/>
    </source>
</evidence>
<keyword evidence="6 8" id="KW-0472">Membrane</keyword>
<evidence type="ECO:0000256" key="7">
    <source>
        <dbReference type="RuleBase" id="RU003942"/>
    </source>
</evidence>
<evidence type="ECO:0000256" key="2">
    <source>
        <dbReference type="ARBA" id="ARBA00022448"/>
    </source>
</evidence>
<evidence type="ECO:0000256" key="8">
    <source>
        <dbReference type="SAM" id="Phobius"/>
    </source>
</evidence>
<comment type="caution">
    <text evidence="9">The sequence shown here is derived from an EMBL/GenBank/DDBJ whole genome shotgun (WGS) entry which is preliminary data.</text>
</comment>
<feature type="transmembrane region" description="Helical" evidence="8">
    <location>
        <begin position="56"/>
        <end position="76"/>
    </location>
</feature>
<dbReference type="Gene3D" id="1.10.3730.20">
    <property type="match status" value="1"/>
</dbReference>
<evidence type="ECO:0000256" key="6">
    <source>
        <dbReference type="ARBA" id="ARBA00023136"/>
    </source>
</evidence>
<evidence type="ECO:0000313" key="9">
    <source>
        <dbReference type="EMBL" id="MUH59361.1"/>
    </source>
</evidence>
<sequence length="104" mass="10774">MAWVVLVLSGICESVWAIALDKSQGFTKIVPVIVFVLGLVASMGGLSYAMRSISIGTAYTVWVGIGAAITVIYGMLAGEESVSILKIVCLVGMVACIAGLKLAH</sequence>
<keyword evidence="5 8" id="KW-1133">Transmembrane helix</keyword>
<evidence type="ECO:0000256" key="1">
    <source>
        <dbReference type="ARBA" id="ARBA00004651"/>
    </source>
</evidence>
<reference evidence="9 10" key="1">
    <citation type="submission" date="2019-09" db="EMBL/GenBank/DDBJ databases">
        <title>Bifidobacterium canis sp. nov., isolated from the digestive tract of German Shepherd dog puppy.</title>
        <authorList>
            <person name="Bunesova V."/>
        </authorList>
    </citation>
    <scope>NUCLEOTIDE SEQUENCE [LARGE SCALE GENOMIC DNA]</scope>
    <source>
        <strain evidence="9 10">GSD1FS</strain>
    </source>
</reference>
<dbReference type="SUPFAM" id="SSF103481">
    <property type="entry name" value="Multidrug resistance efflux transporter EmrE"/>
    <property type="match status" value="1"/>
</dbReference>
<accession>A0A7K1J496</accession>
<proteinExistence type="inferred from homology"/>
<dbReference type="InterPro" id="IPR037185">
    <property type="entry name" value="EmrE-like"/>
</dbReference>
<dbReference type="InterPro" id="IPR000390">
    <property type="entry name" value="Small_drug/metabolite_transptr"/>
</dbReference>